<name>A0A9W9ZLI8_9CNID</name>
<keyword evidence="3" id="KW-1185">Reference proteome</keyword>
<evidence type="ECO:0000313" key="3">
    <source>
        <dbReference type="Proteomes" id="UP001163046"/>
    </source>
</evidence>
<dbReference type="AlphaFoldDB" id="A0A9W9ZLI8"/>
<organism evidence="2 3">
    <name type="scientific">Desmophyllum pertusum</name>
    <dbReference type="NCBI Taxonomy" id="174260"/>
    <lineage>
        <taxon>Eukaryota</taxon>
        <taxon>Metazoa</taxon>
        <taxon>Cnidaria</taxon>
        <taxon>Anthozoa</taxon>
        <taxon>Hexacorallia</taxon>
        <taxon>Scleractinia</taxon>
        <taxon>Caryophylliina</taxon>
        <taxon>Caryophylliidae</taxon>
        <taxon>Desmophyllum</taxon>
    </lineage>
</organism>
<evidence type="ECO:0000313" key="2">
    <source>
        <dbReference type="EMBL" id="KAJ7383736.1"/>
    </source>
</evidence>
<gene>
    <name evidence="2" type="ORF">OS493_026267</name>
</gene>
<dbReference type="EMBL" id="MU825895">
    <property type="protein sequence ID" value="KAJ7383736.1"/>
    <property type="molecule type" value="Genomic_DNA"/>
</dbReference>
<evidence type="ECO:0000256" key="1">
    <source>
        <dbReference type="SAM" id="MobiDB-lite"/>
    </source>
</evidence>
<feature type="compositionally biased region" description="Polar residues" evidence="1">
    <location>
        <begin position="269"/>
        <end position="278"/>
    </location>
</feature>
<feature type="region of interest" description="Disordered" evidence="1">
    <location>
        <begin position="227"/>
        <end position="293"/>
    </location>
</feature>
<accession>A0A9W9ZLI8</accession>
<protein>
    <submittedName>
        <fullName evidence="2">Uncharacterized protein</fullName>
    </submittedName>
</protein>
<dbReference type="Proteomes" id="UP001163046">
    <property type="component" value="Unassembled WGS sequence"/>
</dbReference>
<comment type="caution">
    <text evidence="2">The sequence shown here is derived from an EMBL/GenBank/DDBJ whole genome shotgun (WGS) entry which is preliminary data.</text>
</comment>
<sequence>MATVGNDIKVDEIGRLEIKTNVIECSHQPAAGDSFFQLINREILCLKEEICKELNRSFKELAILERVESEMKEYEASLNPAEHILDRLKASHPAAYIFQDDHGQLTDEVLHGDTDRKGGRLIGLWTNTGNPVIRYVVSSRCRRSESARVAESLYENFRLLHIGEWRSVVTHTYDEKDDKETKARGALLLDYTGGREASERFVVLDVSRTQIIPFLFERQVQKGKGTVEILPGKNPFNRRDVFQPPQPLQPRRIPPRYPDTVPPAAAEQPRSQARSAPQVQEAAATKTGSQWYSGGEGKKKLMKVLEDFKIIAKNGHVDLYQDTRSQDISMSFTTVHGCWQVRFPTNFPFVGALLIQNPDKPQYRKEIRQAPSDKTALKRQWT</sequence>
<dbReference type="OrthoDB" id="5950433at2759"/>
<proteinExistence type="predicted"/>
<reference evidence="2" key="1">
    <citation type="submission" date="2023-01" db="EMBL/GenBank/DDBJ databases">
        <title>Genome assembly of the deep-sea coral Lophelia pertusa.</title>
        <authorList>
            <person name="Herrera S."/>
            <person name="Cordes E."/>
        </authorList>
    </citation>
    <scope>NUCLEOTIDE SEQUENCE</scope>
    <source>
        <strain evidence="2">USNM1676648</strain>
        <tissue evidence="2">Polyp</tissue>
    </source>
</reference>